<sequence>MMTTQANTAITTSSSVSVSSVDDIVNECQINQVLPRELILKLALDGDNWQDVSLFDFRAGVKGRVVEYLSSRCGNFLKRLTLRGCRSVTDSSIDIFANNCRNLEEINLDDCKQLTDRSCLSLANYCPRLTSLNIASCEVTDESLIALGTNCKNLQHIDISGCNKITGAGIRALADGCPKLRSFISIACTNTAVNNESLQYLASKCKQLRTINLNACSSITDEAVIALSENCDDIVNCCLSKCTNIADQSLIALSQHCPKLKTLGLIGCNLLTDAGFQALTRGCKYLENLDLEGCVQITDQTLYYLTLNCLKLKRLVLSYCEFITDEGIKHLGASKCLSENLQFLELDNCPQLSDVAIGHLANCKRLKRLDIYDNQMITRQAIQLLLCNMFCGNN</sequence>
<keyword evidence="5" id="KW-1185">Reference proteome</keyword>
<evidence type="ECO:0000256" key="2">
    <source>
        <dbReference type="ARBA" id="ARBA00022737"/>
    </source>
</evidence>
<dbReference type="InterPro" id="IPR057207">
    <property type="entry name" value="FBXL15_LRR"/>
</dbReference>
<dbReference type="SMART" id="SM00367">
    <property type="entry name" value="LRR_CC"/>
    <property type="match status" value="12"/>
</dbReference>
<gene>
    <name evidence="4" type="primary">Fbxl2</name>
    <name evidence="4" type="ORF">GZH46_01689</name>
</gene>
<evidence type="ECO:0000313" key="5">
    <source>
        <dbReference type="Proteomes" id="UP000825002"/>
    </source>
</evidence>
<keyword evidence="1" id="KW-0433">Leucine-rich repeat</keyword>
<comment type="caution">
    <text evidence="4">The sequence shown here is derived from an EMBL/GenBank/DDBJ whole genome shotgun (WGS) entry which is preliminary data.</text>
</comment>
<organism evidence="4 5">
    <name type="scientific">Fragariocoptes setiger</name>
    <dbReference type="NCBI Taxonomy" id="1670756"/>
    <lineage>
        <taxon>Eukaryota</taxon>
        <taxon>Metazoa</taxon>
        <taxon>Ecdysozoa</taxon>
        <taxon>Arthropoda</taxon>
        <taxon>Chelicerata</taxon>
        <taxon>Arachnida</taxon>
        <taxon>Acari</taxon>
        <taxon>Acariformes</taxon>
        <taxon>Trombidiformes</taxon>
        <taxon>Prostigmata</taxon>
        <taxon>Eupodina</taxon>
        <taxon>Eriophyoidea</taxon>
        <taxon>Phytoptidae</taxon>
        <taxon>Fragariocoptes</taxon>
    </lineage>
</organism>
<accession>A0ABQ7S8S3</accession>
<dbReference type="Gene3D" id="3.80.10.10">
    <property type="entry name" value="Ribonuclease Inhibitor"/>
    <property type="match status" value="3"/>
</dbReference>
<evidence type="ECO:0000256" key="1">
    <source>
        <dbReference type="ARBA" id="ARBA00022614"/>
    </source>
</evidence>
<dbReference type="PANTHER" id="PTHR13318">
    <property type="entry name" value="PARTNER OF PAIRED, ISOFORM B-RELATED"/>
    <property type="match status" value="1"/>
</dbReference>
<dbReference type="Pfam" id="PF25372">
    <property type="entry name" value="DUF7885"/>
    <property type="match status" value="1"/>
</dbReference>
<keyword evidence="2" id="KW-0677">Repeat</keyword>
<dbReference type="Proteomes" id="UP000825002">
    <property type="component" value="Unassembled WGS sequence"/>
</dbReference>
<name>A0ABQ7S8S3_9ACAR</name>
<dbReference type="InterPro" id="IPR025875">
    <property type="entry name" value="Leu-rich_rpt_4"/>
</dbReference>
<proteinExistence type="predicted"/>
<dbReference type="Pfam" id="PF12799">
    <property type="entry name" value="LRR_4"/>
    <property type="match status" value="1"/>
</dbReference>
<reference evidence="4 5" key="1">
    <citation type="submission" date="2020-10" db="EMBL/GenBank/DDBJ databases">
        <authorList>
            <person name="Klimov P.B."/>
            <person name="Dyachkov S.M."/>
            <person name="Chetverikov P.E."/>
        </authorList>
    </citation>
    <scope>NUCLEOTIDE SEQUENCE [LARGE SCALE GENOMIC DNA]</scope>
    <source>
        <strain evidence="4">BMOC 18-1129-001#AD2665</strain>
        <tissue evidence="4">Entire mites</tissue>
    </source>
</reference>
<protein>
    <submittedName>
        <fullName evidence="4">F-box/LRR-repeat protein 2</fullName>
    </submittedName>
</protein>
<feature type="non-terminal residue" evidence="4">
    <location>
        <position position="394"/>
    </location>
</feature>
<dbReference type="InterPro" id="IPR032675">
    <property type="entry name" value="LRR_dom_sf"/>
</dbReference>
<dbReference type="PANTHER" id="PTHR13318:SF165">
    <property type="entry name" value="F-BOX_LRR-REPEAT PROTEIN FBXL-1"/>
    <property type="match status" value="1"/>
</dbReference>
<dbReference type="InterPro" id="IPR006553">
    <property type="entry name" value="Leu-rich_rpt_Cys-con_subtyp"/>
</dbReference>
<feature type="domain" description="F-box/LRR-repeat protein 15-like leucin rich repeat" evidence="3">
    <location>
        <begin position="169"/>
        <end position="385"/>
    </location>
</feature>
<evidence type="ECO:0000313" key="4">
    <source>
        <dbReference type="EMBL" id="KAG9509781.1"/>
    </source>
</evidence>
<evidence type="ECO:0000259" key="3">
    <source>
        <dbReference type="Pfam" id="PF25372"/>
    </source>
</evidence>
<dbReference type="SUPFAM" id="SSF52047">
    <property type="entry name" value="RNI-like"/>
    <property type="match status" value="1"/>
</dbReference>
<dbReference type="EMBL" id="JAIFTH010000339">
    <property type="protein sequence ID" value="KAG9509781.1"/>
    <property type="molecule type" value="Genomic_DNA"/>
</dbReference>